<dbReference type="EMBL" id="FQZG01000009">
    <property type="protein sequence ID" value="SHI57378.1"/>
    <property type="molecule type" value="Genomic_DNA"/>
</dbReference>
<dbReference type="PANTHER" id="PTHR33217:SF9">
    <property type="entry name" value="MUTATOR FAMILY TRANSPOSASE"/>
    <property type="match status" value="1"/>
</dbReference>
<keyword evidence="8" id="KW-1185">Reference proteome</keyword>
<dbReference type="Proteomes" id="UP000184512">
    <property type="component" value="Unassembled WGS sequence"/>
</dbReference>
<evidence type="ECO:0000256" key="3">
    <source>
        <dbReference type="ARBA" id="ARBA00022578"/>
    </source>
</evidence>
<evidence type="ECO:0000313" key="8">
    <source>
        <dbReference type="Proteomes" id="UP000184512"/>
    </source>
</evidence>
<evidence type="ECO:0000256" key="1">
    <source>
        <dbReference type="ARBA" id="ARBA00002190"/>
    </source>
</evidence>
<dbReference type="GO" id="GO:0004803">
    <property type="term" value="F:transposase activity"/>
    <property type="evidence" value="ECO:0007669"/>
    <property type="project" value="UniProtKB-UniRule"/>
</dbReference>
<reference evidence="7 8" key="1">
    <citation type="submission" date="2016-11" db="EMBL/GenBank/DDBJ databases">
        <authorList>
            <person name="Jaros S."/>
            <person name="Januszkiewicz K."/>
            <person name="Wedrychowicz H."/>
        </authorList>
    </citation>
    <scope>NUCLEOTIDE SEQUENCE [LARGE SCALE GENOMIC DNA]</scope>
    <source>
        <strain evidence="7 8">DSM 12906</strain>
    </source>
</reference>
<dbReference type="GO" id="GO:0003677">
    <property type="term" value="F:DNA binding"/>
    <property type="evidence" value="ECO:0007669"/>
    <property type="project" value="UniProtKB-UniRule"/>
</dbReference>
<keyword evidence="5 6" id="KW-0233">DNA recombination</keyword>
<dbReference type="GO" id="GO:0006313">
    <property type="term" value="P:DNA transposition"/>
    <property type="evidence" value="ECO:0007669"/>
    <property type="project" value="UniProtKB-UniRule"/>
</dbReference>
<dbReference type="Pfam" id="PF00872">
    <property type="entry name" value="Transposase_mut"/>
    <property type="match status" value="1"/>
</dbReference>
<gene>
    <name evidence="7" type="ORF">SAMN02745244_00621</name>
</gene>
<sequence length="174" mass="18762">MLAVALQAEVDAYIEQFRAEVDEEGHRLVVRNGYHAEREVTTAAGAVAVRQPRVNDKRIDQATGERARFSSAILPRWARKSAQVAEVLPLLYLHGLSSGDFAPALEQFLGTSQGLSAPVISRLTKQWPATGAAGLTRNATLTQGIQTPLRDPTPPVIVNRTPGRARSAWLSSGG</sequence>
<evidence type="ECO:0000313" key="7">
    <source>
        <dbReference type="EMBL" id="SHI57378.1"/>
    </source>
</evidence>
<evidence type="ECO:0000256" key="4">
    <source>
        <dbReference type="ARBA" id="ARBA00023125"/>
    </source>
</evidence>
<keyword evidence="6" id="KW-0814">Transposable element</keyword>
<dbReference type="STRING" id="1123357.SAMN02745244_00621"/>
<comment type="function">
    <text evidence="1 6">Required for the transposition of the insertion element.</text>
</comment>
<dbReference type="PANTHER" id="PTHR33217">
    <property type="entry name" value="TRANSPOSASE FOR INSERTION SEQUENCE ELEMENT IS1081"/>
    <property type="match status" value="1"/>
</dbReference>
<proteinExistence type="inferred from homology"/>
<keyword evidence="4 6" id="KW-0238">DNA-binding</keyword>
<dbReference type="InterPro" id="IPR001207">
    <property type="entry name" value="Transposase_mutator"/>
</dbReference>
<name>A0A1M6C9E4_9ACTN</name>
<comment type="similarity">
    <text evidence="2 6">Belongs to the transposase mutator family.</text>
</comment>
<keyword evidence="3 6" id="KW-0815">Transposition</keyword>
<organism evidence="7 8">
    <name type="scientific">Tessaracoccus bendigoensis DSM 12906</name>
    <dbReference type="NCBI Taxonomy" id="1123357"/>
    <lineage>
        <taxon>Bacteria</taxon>
        <taxon>Bacillati</taxon>
        <taxon>Actinomycetota</taxon>
        <taxon>Actinomycetes</taxon>
        <taxon>Propionibacteriales</taxon>
        <taxon>Propionibacteriaceae</taxon>
        <taxon>Tessaracoccus</taxon>
    </lineage>
</organism>
<protein>
    <recommendedName>
        <fullName evidence="6">Mutator family transposase</fullName>
    </recommendedName>
</protein>
<evidence type="ECO:0000256" key="5">
    <source>
        <dbReference type="ARBA" id="ARBA00023172"/>
    </source>
</evidence>
<evidence type="ECO:0000256" key="6">
    <source>
        <dbReference type="RuleBase" id="RU365089"/>
    </source>
</evidence>
<dbReference type="AlphaFoldDB" id="A0A1M6C9E4"/>
<evidence type="ECO:0000256" key="2">
    <source>
        <dbReference type="ARBA" id="ARBA00010961"/>
    </source>
</evidence>
<accession>A0A1M6C9E4</accession>